<dbReference type="AlphaFoldDB" id="A0A1Q3FCU1"/>
<evidence type="ECO:0000259" key="2">
    <source>
        <dbReference type="Pfam" id="PF22954"/>
    </source>
</evidence>
<feature type="domain" description="DUF7027" evidence="2">
    <location>
        <begin position="17"/>
        <end position="82"/>
    </location>
</feature>
<feature type="transmembrane region" description="Helical" evidence="1">
    <location>
        <begin position="78"/>
        <end position="99"/>
    </location>
</feature>
<feature type="transmembrane region" description="Helical" evidence="1">
    <location>
        <begin position="50"/>
        <end position="71"/>
    </location>
</feature>
<dbReference type="Pfam" id="PF22954">
    <property type="entry name" value="DUF7027"/>
    <property type="match status" value="1"/>
</dbReference>
<organism evidence="3">
    <name type="scientific">Culex tarsalis</name>
    <name type="common">Encephalitis mosquito</name>
    <dbReference type="NCBI Taxonomy" id="7177"/>
    <lineage>
        <taxon>Eukaryota</taxon>
        <taxon>Metazoa</taxon>
        <taxon>Ecdysozoa</taxon>
        <taxon>Arthropoda</taxon>
        <taxon>Hexapoda</taxon>
        <taxon>Insecta</taxon>
        <taxon>Pterygota</taxon>
        <taxon>Neoptera</taxon>
        <taxon>Endopterygota</taxon>
        <taxon>Diptera</taxon>
        <taxon>Nematocera</taxon>
        <taxon>Culicoidea</taxon>
        <taxon>Culicidae</taxon>
        <taxon>Culicinae</taxon>
        <taxon>Culicini</taxon>
        <taxon>Culex</taxon>
        <taxon>Culex</taxon>
    </lineage>
</organism>
<feature type="transmembrane region" description="Helical" evidence="1">
    <location>
        <begin position="111"/>
        <end position="135"/>
    </location>
</feature>
<name>A0A1Q3FCU1_CULTA</name>
<dbReference type="EMBL" id="GFDL01009716">
    <property type="protein sequence ID" value="JAV25329.1"/>
    <property type="molecule type" value="Transcribed_RNA"/>
</dbReference>
<accession>A0A1Q3FCU1</accession>
<evidence type="ECO:0000313" key="3">
    <source>
        <dbReference type="EMBL" id="JAV25329.1"/>
    </source>
</evidence>
<proteinExistence type="predicted"/>
<feature type="transmembrane region" description="Helical" evidence="1">
    <location>
        <begin position="12"/>
        <end position="38"/>
    </location>
</feature>
<evidence type="ECO:0000256" key="1">
    <source>
        <dbReference type="SAM" id="Phobius"/>
    </source>
</evidence>
<reference evidence="3" key="1">
    <citation type="submission" date="2017-01" db="EMBL/GenBank/DDBJ databases">
        <title>A deep insight into the sialotranscriptome of adult male and female Cluex tarsalis mosquitoes.</title>
        <authorList>
            <person name="Ribeiro J.M."/>
            <person name="Moreira F."/>
            <person name="Bernard K.A."/>
            <person name="Calvo E."/>
        </authorList>
    </citation>
    <scope>NUCLEOTIDE SEQUENCE</scope>
    <source>
        <strain evidence="3">Kern County</strain>
        <tissue evidence="3">Salivary glands</tissue>
    </source>
</reference>
<keyword evidence="1" id="KW-1133">Transmembrane helix</keyword>
<keyword evidence="1" id="KW-0472">Membrane</keyword>
<dbReference type="InterPro" id="IPR054291">
    <property type="entry name" value="DUF7027"/>
</dbReference>
<sequence>MDKFLRFFIKFHGYCIAVASSILTALFTSIFTANWAYIQYEEFYNLRYTGIPALVFGLIWMVANSLLFIGIFKEKKTLLYPFSALFLLDLVLVLLRDFYLMIYDSSWYKTVFFNFCLPLMCFIIPYVVLSMLALMKLFEVDPLVRTDDNFVRFDRRSNSIDTVTITN</sequence>
<keyword evidence="1" id="KW-0812">Transmembrane</keyword>
<protein>
    <submittedName>
        <fullName evidence="3">Putative conserved plasma membrane protein</fullName>
    </submittedName>
</protein>